<reference evidence="2 3" key="1">
    <citation type="submission" date="2019-03" db="EMBL/GenBank/DDBJ databases">
        <title>First draft genome of Liparis tanakae, snailfish: a comprehensive survey of snailfish specific genes.</title>
        <authorList>
            <person name="Kim W."/>
            <person name="Song I."/>
            <person name="Jeong J.-H."/>
            <person name="Kim D."/>
            <person name="Kim S."/>
            <person name="Ryu S."/>
            <person name="Song J.Y."/>
            <person name="Lee S.K."/>
        </authorList>
    </citation>
    <scope>NUCLEOTIDE SEQUENCE [LARGE SCALE GENOMIC DNA]</scope>
    <source>
        <tissue evidence="2">Muscle</tissue>
    </source>
</reference>
<proteinExistence type="predicted"/>
<protein>
    <submittedName>
        <fullName evidence="2">Uncharacterized protein</fullName>
    </submittedName>
</protein>
<evidence type="ECO:0000313" key="2">
    <source>
        <dbReference type="EMBL" id="TNN52981.1"/>
    </source>
</evidence>
<keyword evidence="3" id="KW-1185">Reference proteome</keyword>
<dbReference type="EMBL" id="SRLO01000531">
    <property type="protein sequence ID" value="TNN52981.1"/>
    <property type="molecule type" value="Genomic_DNA"/>
</dbReference>
<organism evidence="2 3">
    <name type="scientific">Liparis tanakae</name>
    <name type="common">Tanaka's snailfish</name>
    <dbReference type="NCBI Taxonomy" id="230148"/>
    <lineage>
        <taxon>Eukaryota</taxon>
        <taxon>Metazoa</taxon>
        <taxon>Chordata</taxon>
        <taxon>Craniata</taxon>
        <taxon>Vertebrata</taxon>
        <taxon>Euteleostomi</taxon>
        <taxon>Actinopterygii</taxon>
        <taxon>Neopterygii</taxon>
        <taxon>Teleostei</taxon>
        <taxon>Neoteleostei</taxon>
        <taxon>Acanthomorphata</taxon>
        <taxon>Eupercaria</taxon>
        <taxon>Perciformes</taxon>
        <taxon>Cottioidei</taxon>
        <taxon>Cottales</taxon>
        <taxon>Liparidae</taxon>
        <taxon>Liparis</taxon>
    </lineage>
</organism>
<dbReference type="Proteomes" id="UP000314294">
    <property type="component" value="Unassembled WGS sequence"/>
</dbReference>
<feature type="compositionally biased region" description="Basic and acidic residues" evidence="1">
    <location>
        <begin position="49"/>
        <end position="75"/>
    </location>
</feature>
<comment type="caution">
    <text evidence="2">The sequence shown here is derived from an EMBL/GenBank/DDBJ whole genome shotgun (WGS) entry which is preliminary data.</text>
</comment>
<sequence length="235" mass="26025">MSNFTTPDTRSVFELIVTFKKAKRSEALNFSARSSEKQHGLSLRVNNMPEREGGKDTVQDKNQERETEERGGKERERRKRLQRRRVDSPRPELLWRILLSDTLLGAAVLVLERARAVRGKPSRKGARSSVDRGSLQDSSVLIQLVVFFLEMLVITGARAEVSNSGYTGLDCCGIEGQRNDPSSITMAMATALAGIELVQWAVRCCPDGRVGVIPLHKGSPLILQRICAALDLIPA</sequence>
<evidence type="ECO:0000256" key="1">
    <source>
        <dbReference type="SAM" id="MobiDB-lite"/>
    </source>
</evidence>
<accession>A0A4Z2GIE9</accession>
<feature type="region of interest" description="Disordered" evidence="1">
    <location>
        <begin position="29"/>
        <end position="85"/>
    </location>
</feature>
<dbReference type="AlphaFoldDB" id="A0A4Z2GIE9"/>
<name>A0A4Z2GIE9_9TELE</name>
<gene>
    <name evidence="2" type="ORF">EYF80_036846</name>
</gene>
<evidence type="ECO:0000313" key="3">
    <source>
        <dbReference type="Proteomes" id="UP000314294"/>
    </source>
</evidence>